<name>C8PFA6_9BACT</name>
<dbReference type="Proteomes" id="UP000005709">
    <property type="component" value="Unassembled WGS sequence"/>
</dbReference>
<dbReference type="OrthoDB" id="5372592at2"/>
<organism evidence="1 2">
    <name type="scientific">Campylobacter gracilis RM3268</name>
    <dbReference type="NCBI Taxonomy" id="553220"/>
    <lineage>
        <taxon>Bacteria</taxon>
        <taxon>Pseudomonadati</taxon>
        <taxon>Campylobacterota</taxon>
        <taxon>Epsilonproteobacteria</taxon>
        <taxon>Campylobacterales</taxon>
        <taxon>Campylobacteraceae</taxon>
        <taxon>Campylobacter</taxon>
    </lineage>
</organism>
<comment type="caution">
    <text evidence="1">The sequence shown here is derived from an EMBL/GenBank/DDBJ whole genome shotgun (WGS) entry which is preliminary data.</text>
</comment>
<evidence type="ECO:0000313" key="2">
    <source>
        <dbReference type="Proteomes" id="UP000005709"/>
    </source>
</evidence>
<protein>
    <submittedName>
        <fullName evidence="1">Uncharacterized protein</fullName>
    </submittedName>
</protein>
<reference evidence="1 2" key="1">
    <citation type="submission" date="2009-07" db="EMBL/GenBank/DDBJ databases">
        <authorList>
            <person name="Madupu R."/>
            <person name="Sebastian Y."/>
            <person name="Durkin A.S."/>
            <person name="Torralba M."/>
            <person name="Methe B."/>
            <person name="Sutton G.G."/>
            <person name="Strausberg R.L."/>
            <person name="Nelson K.E."/>
        </authorList>
    </citation>
    <scope>NUCLEOTIDE SEQUENCE [LARGE SCALE GENOMIC DNA]</scope>
    <source>
        <strain evidence="1 2">RM3268</strain>
    </source>
</reference>
<gene>
    <name evidence="1" type="ORF">CAMGR0001_2747</name>
</gene>
<proteinExistence type="predicted"/>
<dbReference type="RefSeq" id="WP_005869872.1">
    <property type="nucleotide sequence ID" value="NZ_ACYG01000009.1"/>
</dbReference>
<dbReference type="AlphaFoldDB" id="C8PFA6"/>
<keyword evidence="2" id="KW-1185">Reference proteome</keyword>
<dbReference type="eggNOG" id="ENOG5031ANZ">
    <property type="taxonomic scope" value="Bacteria"/>
</dbReference>
<dbReference type="EMBL" id="ACYG01000009">
    <property type="protein sequence ID" value="EEV18734.1"/>
    <property type="molecule type" value="Genomic_DNA"/>
</dbReference>
<evidence type="ECO:0000313" key="1">
    <source>
        <dbReference type="EMBL" id="EEV18734.1"/>
    </source>
</evidence>
<dbReference type="STRING" id="824.CGRAC_0261"/>
<accession>C8PFA6</accession>
<sequence length="182" mass="20721">MNYKKLGLKAFSRGEFELAKLYFSLAYEKSGEEEILFLLELCQTALADREEAFMLFDFYNLSPKTQTAELFKILNSINEKIANEAASEPGAEDEIAVIAYADFMRAVGQRGFKDAFESIIFSSKIAISDKTEMIEFLENLIENGYYEMGLNYVESSAAAYAGDERFEALMQKIKNHENTTRK</sequence>